<dbReference type="GO" id="GO:0000155">
    <property type="term" value="F:phosphorelay sensor kinase activity"/>
    <property type="evidence" value="ECO:0007669"/>
    <property type="project" value="InterPro"/>
</dbReference>
<dbReference type="PRINTS" id="PR00344">
    <property type="entry name" value="BCTRLSENSOR"/>
</dbReference>
<protein>
    <recommendedName>
        <fullName evidence="2">histidine kinase</fullName>
        <ecNumber evidence="2">2.7.13.3</ecNumber>
    </recommendedName>
</protein>
<evidence type="ECO:0000256" key="2">
    <source>
        <dbReference type="ARBA" id="ARBA00012438"/>
    </source>
</evidence>
<feature type="domain" description="Histidine kinase" evidence="10">
    <location>
        <begin position="215"/>
        <end position="432"/>
    </location>
</feature>
<keyword evidence="4 14" id="KW-0808">Transferase</keyword>
<feature type="transmembrane region" description="Helical" evidence="9">
    <location>
        <begin position="130"/>
        <end position="150"/>
    </location>
</feature>
<evidence type="ECO:0000313" key="14">
    <source>
        <dbReference type="EMBL" id="CUV43549.1"/>
    </source>
</evidence>
<dbReference type="InterPro" id="IPR036097">
    <property type="entry name" value="HisK_dim/P_sf"/>
</dbReference>
<dbReference type="InterPro" id="IPR004358">
    <property type="entry name" value="Sig_transdc_His_kin-like_C"/>
</dbReference>
<feature type="transmembrane region" description="Helical" evidence="9">
    <location>
        <begin position="181"/>
        <end position="197"/>
    </location>
</feature>
<reference evidence="14" key="1">
    <citation type="submission" date="2015-10" db="EMBL/GenBank/DDBJ databases">
        <authorList>
            <person name="Gilbert D.G."/>
        </authorList>
    </citation>
    <scope>NUCLEOTIDE SEQUENCE</scope>
    <source>
        <strain evidence="14">Phyl III-seqv23</strain>
    </source>
</reference>
<dbReference type="InterPro" id="IPR003661">
    <property type="entry name" value="HisK_dim/P_dom"/>
</dbReference>
<dbReference type="PROSITE" id="PS50109">
    <property type="entry name" value="HIS_KIN"/>
    <property type="match status" value="1"/>
</dbReference>
<evidence type="ECO:0000313" key="12">
    <source>
        <dbReference type="EMBL" id="CUV20659.1"/>
    </source>
</evidence>
<evidence type="ECO:0000256" key="3">
    <source>
        <dbReference type="ARBA" id="ARBA00022553"/>
    </source>
</evidence>
<keyword evidence="5" id="KW-0547">Nucleotide-binding</keyword>
<evidence type="ECO:0000256" key="1">
    <source>
        <dbReference type="ARBA" id="ARBA00000085"/>
    </source>
</evidence>
<evidence type="ECO:0000256" key="5">
    <source>
        <dbReference type="ARBA" id="ARBA00022741"/>
    </source>
</evidence>
<feature type="transmembrane region" description="Helical" evidence="9">
    <location>
        <begin position="100"/>
        <end position="118"/>
    </location>
</feature>
<gene>
    <name evidence="16" type="ORF">LH706_03410</name>
    <name evidence="12" type="ORF">PSS4_v1_1630002</name>
    <name evidence="11" type="ORF">RSP824_02615</name>
    <name evidence="13" type="ORF">RUN1985_v1_200017</name>
    <name evidence="15" type="ORF">RUN215_v1_430066</name>
    <name evidence="14" type="ORF">TO10_v1_70029</name>
</gene>
<reference evidence="16" key="4">
    <citation type="submission" date="2021-10" db="EMBL/GenBank/DDBJ databases">
        <title>Complete genome sequences of five Ralstonia solancearum strains isolated from sunflower.</title>
        <authorList>
            <person name="She X."/>
            <person name="He Z."/>
        </authorList>
    </citation>
    <scope>NUCLEOTIDE SEQUENCE</scope>
    <source>
        <strain evidence="16">RS638</strain>
    </source>
</reference>
<keyword evidence="9" id="KW-0812">Transmembrane</keyword>
<organism evidence="14">
    <name type="scientific">Ralstonia solanacearum</name>
    <name type="common">Pseudomonas solanacearum</name>
    <dbReference type="NCBI Taxonomy" id="305"/>
    <lineage>
        <taxon>Bacteria</taxon>
        <taxon>Pseudomonadati</taxon>
        <taxon>Pseudomonadota</taxon>
        <taxon>Betaproteobacteria</taxon>
        <taxon>Burkholderiales</taxon>
        <taxon>Burkholderiaceae</taxon>
        <taxon>Ralstonia</taxon>
        <taxon>Ralstonia solanacearum species complex</taxon>
    </lineage>
</organism>
<keyword evidence="3" id="KW-0597">Phosphoprotein</keyword>
<dbReference type="SMART" id="SM00387">
    <property type="entry name" value="HATPase_c"/>
    <property type="match status" value="1"/>
</dbReference>
<keyword evidence="7" id="KW-0067">ATP-binding</keyword>
<dbReference type="EMBL" id="LN899827">
    <property type="protein sequence ID" value="CUV43549.1"/>
    <property type="molecule type" value="Genomic_DNA"/>
</dbReference>
<dbReference type="AlphaFoldDB" id="A0A0K1ZHD0"/>
<dbReference type="SUPFAM" id="SSF47384">
    <property type="entry name" value="Homodimeric domain of signal transducing histidine kinase"/>
    <property type="match status" value="1"/>
</dbReference>
<dbReference type="Proteomes" id="UP000262427">
    <property type="component" value="Chromosome CM"/>
</dbReference>
<sequence>MTQDRAVRPNPGRGLARVWRRLMAAVSNAIIADGERATRLRRARLAGVIGVIGHPLYFVIWSYVFPQPYESVWLRGLCTLLFVPLLFVDRVAGCKWLPAYAAFAVTVGLPFAFVFLYLQNAGAMVWAESLLIAVVILFHFSTAFAVFSLVTGASAAMALFLLTGPAAGGFPWHALLEQVPILAFFFVVGVLVVIRLDRQILIEQKQRGMALALGTVAHELRTPLASLALTASGIQSRLPRAVWPDHPDLPVLRQAVERMRADVIRATNSIELLVANSKDPQAVCTAWFDPHEAICAAIDAYPFEPGARPHVHIAPSTGMRVLGNAGLFEHVITNLTKNALEAIQRGGKGDLRIGYERMPQAVEIVVRDTGAGVSPAVLRRMFQPFFSHPAHRGTGIGLTFCRKVLRGWGASISCRSVEHEFTEFRIRFPNPR</sequence>
<evidence type="ECO:0000256" key="7">
    <source>
        <dbReference type="ARBA" id="ARBA00022840"/>
    </source>
</evidence>
<evidence type="ECO:0000313" key="16">
    <source>
        <dbReference type="EMBL" id="UZF15516.1"/>
    </source>
</evidence>
<keyword evidence="9" id="KW-1133">Transmembrane helix</keyword>
<dbReference type="PANTHER" id="PTHR43065:SF10">
    <property type="entry name" value="PEROXIDE STRESS-ACTIVATED HISTIDINE KINASE MAK3"/>
    <property type="match status" value="1"/>
</dbReference>
<dbReference type="EMBL" id="CP085043">
    <property type="protein sequence ID" value="UZF15516.1"/>
    <property type="molecule type" value="Genomic_DNA"/>
</dbReference>
<dbReference type="InterPro" id="IPR005467">
    <property type="entry name" value="His_kinase_dom"/>
</dbReference>
<reference evidence="17" key="3">
    <citation type="submission" date="2018-01" db="EMBL/GenBank/DDBJ databases">
        <title>Raltonia solanacearum P824 infects blueberry.</title>
        <authorList>
            <person name="Bocsanczy A.M."/>
            <person name="Norman D.J."/>
        </authorList>
    </citation>
    <scope>NUCLEOTIDE SEQUENCE [LARGE SCALE GENOMIC DNA]</scope>
    <source>
        <strain evidence="17">P824</strain>
    </source>
</reference>
<proteinExistence type="predicted"/>
<evidence type="ECO:0000313" key="13">
    <source>
        <dbReference type="EMBL" id="CUV28322.1"/>
    </source>
</evidence>
<reference evidence="11" key="2">
    <citation type="submission" date="2018-01" db="EMBL/GenBank/DDBJ databases">
        <title>Ralstonia pseudosolanacearum P824 infects blueberry.</title>
        <authorList>
            <person name="Bocsanczy A.M."/>
            <person name="Norman D.J."/>
        </authorList>
    </citation>
    <scope>NUCLEOTIDE SEQUENCE</scope>
    <source>
        <strain evidence="11">P824</strain>
    </source>
</reference>
<dbReference type="GO" id="GO:0005524">
    <property type="term" value="F:ATP binding"/>
    <property type="evidence" value="ECO:0007669"/>
    <property type="project" value="UniProtKB-KW"/>
</dbReference>
<dbReference type="EMBL" id="LN899820">
    <property type="protein sequence ID" value="CUV55150.1"/>
    <property type="molecule type" value="Genomic_DNA"/>
</dbReference>
<evidence type="ECO:0000313" key="11">
    <source>
        <dbReference type="EMBL" id="AYA45460.1"/>
    </source>
</evidence>
<keyword evidence="9" id="KW-0472">Membrane</keyword>
<dbReference type="PANTHER" id="PTHR43065">
    <property type="entry name" value="SENSOR HISTIDINE KINASE"/>
    <property type="match status" value="1"/>
</dbReference>
<dbReference type="InterPro" id="IPR036890">
    <property type="entry name" value="HATPase_C_sf"/>
</dbReference>
<dbReference type="EMBL" id="CP025741">
    <property type="protein sequence ID" value="AYA45460.1"/>
    <property type="molecule type" value="Genomic_DNA"/>
</dbReference>
<dbReference type="Pfam" id="PF02518">
    <property type="entry name" value="HATPase_c"/>
    <property type="match status" value="1"/>
</dbReference>
<comment type="catalytic activity">
    <reaction evidence="1">
        <text>ATP + protein L-histidine = ADP + protein N-phospho-L-histidine.</text>
        <dbReference type="EC" id="2.7.13.3"/>
    </reaction>
</comment>
<evidence type="ECO:0000313" key="15">
    <source>
        <dbReference type="EMBL" id="CUV55150.1"/>
    </source>
</evidence>
<evidence type="ECO:0000259" key="10">
    <source>
        <dbReference type="PROSITE" id="PS50109"/>
    </source>
</evidence>
<dbReference type="EC" id="2.7.13.3" evidence="2"/>
<dbReference type="InterPro" id="IPR003594">
    <property type="entry name" value="HATPase_dom"/>
</dbReference>
<accession>A0A0K1ZHD0</accession>
<dbReference type="Gene3D" id="3.30.565.10">
    <property type="entry name" value="Histidine kinase-like ATPase, C-terminal domain"/>
    <property type="match status" value="1"/>
</dbReference>
<evidence type="ECO:0000256" key="9">
    <source>
        <dbReference type="SAM" id="Phobius"/>
    </source>
</evidence>
<evidence type="ECO:0000256" key="8">
    <source>
        <dbReference type="ARBA" id="ARBA00023012"/>
    </source>
</evidence>
<dbReference type="EMBL" id="LN899824">
    <property type="protein sequence ID" value="CUV28322.1"/>
    <property type="molecule type" value="Genomic_DNA"/>
</dbReference>
<keyword evidence="8" id="KW-0902">Two-component regulatory system</keyword>
<dbReference type="SUPFAM" id="SSF55874">
    <property type="entry name" value="ATPase domain of HSP90 chaperone/DNA topoisomerase II/histidine kinase"/>
    <property type="match status" value="1"/>
</dbReference>
<dbReference type="CDD" id="cd00082">
    <property type="entry name" value="HisKA"/>
    <property type="match status" value="1"/>
</dbReference>
<keyword evidence="6 14" id="KW-0418">Kinase</keyword>
<feature type="transmembrane region" description="Helical" evidence="9">
    <location>
        <begin position="45"/>
        <end position="66"/>
    </location>
</feature>
<dbReference type="PATRIC" id="fig|267608.8.peg.2977"/>
<evidence type="ECO:0000256" key="6">
    <source>
        <dbReference type="ARBA" id="ARBA00022777"/>
    </source>
</evidence>
<dbReference type="SMART" id="SM00388">
    <property type="entry name" value="HisKA"/>
    <property type="match status" value="1"/>
</dbReference>
<evidence type="ECO:0000256" key="4">
    <source>
        <dbReference type="ARBA" id="ARBA00022679"/>
    </source>
</evidence>
<name>A0A0K1ZHD0_RALSL</name>
<evidence type="ECO:0000313" key="17">
    <source>
        <dbReference type="Proteomes" id="UP000262427"/>
    </source>
</evidence>
<dbReference type="Gene3D" id="1.10.287.130">
    <property type="match status" value="1"/>
</dbReference>
<dbReference type="EMBL" id="LN899821">
    <property type="protein sequence ID" value="CUV20659.1"/>
    <property type="molecule type" value="Genomic_DNA"/>
</dbReference>